<dbReference type="Pfam" id="PF19266">
    <property type="entry name" value="CIS_tube"/>
    <property type="match status" value="1"/>
</dbReference>
<dbReference type="EMBL" id="WXYO01000009">
    <property type="protein sequence ID" value="NAS14305.1"/>
    <property type="molecule type" value="Genomic_DNA"/>
</dbReference>
<evidence type="ECO:0000313" key="2">
    <source>
        <dbReference type="EMBL" id="NAS14305.1"/>
    </source>
</evidence>
<feature type="domain" description="Contractile injection system tube protein N-terminal" evidence="1">
    <location>
        <begin position="7"/>
        <end position="163"/>
    </location>
</feature>
<evidence type="ECO:0000313" key="3">
    <source>
        <dbReference type="Proteomes" id="UP000475249"/>
    </source>
</evidence>
<dbReference type="AlphaFoldDB" id="A0A6L9EI28"/>
<accession>A0A6L9EI28</accession>
<evidence type="ECO:0000259" key="1">
    <source>
        <dbReference type="Pfam" id="PF19266"/>
    </source>
</evidence>
<keyword evidence="3" id="KW-1185">Reference proteome</keyword>
<sequence length="230" mass="26751">MSFSMNEKMTVRSYSDPKFEQELKDVEPFVVHVNPENYTQSTQINFSDEQAQGTSGKQNNHNNTEPLKMTFDFLLDRTGALGNESDAENGVKEDIDHFRKVALDMEGEIHKPRYLKLCWGALIFKCQLEKLDIEYKLFNKEGKPLRATLKCEFREFKEDEQRVKEENKQSPDLSHVRIAEAGDSLPLMCFKIYGDSKYYLEVARANELTHFRTLKQGQRLLFPPLDKTVN</sequence>
<protein>
    <submittedName>
        <fullName evidence="2">LysM peptidoglycan-binding domain-containing protein</fullName>
    </submittedName>
</protein>
<comment type="caution">
    <text evidence="2">The sequence shown here is derived from an EMBL/GenBank/DDBJ whole genome shotgun (WGS) entry which is preliminary data.</text>
</comment>
<dbReference type="InterPro" id="IPR045361">
    <property type="entry name" value="CIS_tube_prot_N"/>
</dbReference>
<gene>
    <name evidence="2" type="ORF">GTQ38_20000</name>
</gene>
<reference evidence="2 3" key="1">
    <citation type="submission" date="2020-01" db="EMBL/GenBank/DDBJ databases">
        <title>Bacteria diversity of Porities sp.</title>
        <authorList>
            <person name="Wang G."/>
        </authorList>
    </citation>
    <scope>NUCLEOTIDE SEQUENCE [LARGE SCALE GENOMIC DNA]</scope>
    <source>
        <strain evidence="2 3">R33</strain>
    </source>
</reference>
<organism evidence="2 3">
    <name type="scientific">Poritiphilus flavus</name>
    <dbReference type="NCBI Taxonomy" id="2697053"/>
    <lineage>
        <taxon>Bacteria</taxon>
        <taxon>Pseudomonadati</taxon>
        <taxon>Bacteroidota</taxon>
        <taxon>Flavobacteriia</taxon>
        <taxon>Flavobacteriales</taxon>
        <taxon>Flavobacteriaceae</taxon>
        <taxon>Poritiphilus</taxon>
    </lineage>
</organism>
<proteinExistence type="predicted"/>
<dbReference type="Proteomes" id="UP000475249">
    <property type="component" value="Unassembled WGS sequence"/>
</dbReference>
<name>A0A6L9EI28_9FLAO</name>